<evidence type="ECO:0000256" key="2">
    <source>
        <dbReference type="SAM" id="Phobius"/>
    </source>
</evidence>
<sequence>MTAEGFAARLPPWISFSPATAGEHEGAAFAIPCHLDAHHAAMGFLGAAASLSAPETARGVGCGGSGRDARTRASLWSPLPSSTPLREGGGRGGGETTTQVSFSFIALARGRRRRQPCWDSYPPSPSTATDASLLLPCVARNSTMTQIASAVFVLFVLCAVPHRWVQKRYRPRRTFRLRTCYWATRRGLRAGAGNGRMPSSKTPLRLSVAEPPLPRLDIRGARRSTTTHTAAQQETDAHFTSD</sequence>
<feature type="transmembrane region" description="Helical" evidence="2">
    <location>
        <begin position="147"/>
        <end position="165"/>
    </location>
</feature>
<evidence type="ECO:0000313" key="3">
    <source>
        <dbReference type="EMBL" id="RNF18397.1"/>
    </source>
</evidence>
<dbReference type="AlphaFoldDB" id="A0A3R7P6T4"/>
<evidence type="ECO:0000256" key="1">
    <source>
        <dbReference type="SAM" id="MobiDB-lite"/>
    </source>
</evidence>
<accession>A0A3R7P6T4</accession>
<feature type="compositionally biased region" description="Polar residues" evidence="1">
    <location>
        <begin position="223"/>
        <end position="234"/>
    </location>
</feature>
<name>A0A3R7P6T4_9TRYP</name>
<keyword evidence="2" id="KW-0812">Transmembrane</keyword>
<keyword evidence="2" id="KW-1133">Transmembrane helix</keyword>
<proteinExistence type="predicted"/>
<feature type="region of interest" description="Disordered" evidence="1">
    <location>
        <begin position="191"/>
        <end position="242"/>
    </location>
</feature>
<evidence type="ECO:0000313" key="4">
    <source>
        <dbReference type="Proteomes" id="UP000284403"/>
    </source>
</evidence>
<feature type="region of interest" description="Disordered" evidence="1">
    <location>
        <begin position="62"/>
        <end position="95"/>
    </location>
</feature>
<gene>
    <name evidence="3" type="ORF">Tco025E_04514</name>
</gene>
<keyword evidence="2" id="KW-0472">Membrane</keyword>
<dbReference type="Proteomes" id="UP000284403">
    <property type="component" value="Unassembled WGS sequence"/>
</dbReference>
<dbReference type="EMBL" id="MKKU01000233">
    <property type="protein sequence ID" value="RNF18397.1"/>
    <property type="molecule type" value="Genomic_DNA"/>
</dbReference>
<feature type="compositionally biased region" description="Low complexity" evidence="1">
    <location>
        <begin position="74"/>
        <end position="86"/>
    </location>
</feature>
<reference evidence="3 4" key="1">
    <citation type="journal article" date="2018" name="BMC Genomics">
        <title>Genomic comparison of Trypanosoma conorhini and Trypanosoma rangeli to Trypanosoma cruzi strains of high and low virulence.</title>
        <authorList>
            <person name="Bradwell K.R."/>
            <person name="Koparde V.N."/>
            <person name="Matveyev A.V."/>
            <person name="Serrano M.G."/>
            <person name="Alves J.M."/>
            <person name="Parikh H."/>
            <person name="Huang B."/>
            <person name="Lee V."/>
            <person name="Espinosa-Alvarez O."/>
            <person name="Ortiz P.A."/>
            <person name="Costa-Martins A.G."/>
            <person name="Teixeira M.M."/>
            <person name="Buck G.A."/>
        </authorList>
    </citation>
    <scope>NUCLEOTIDE SEQUENCE [LARGE SCALE GENOMIC DNA]</scope>
    <source>
        <strain evidence="3 4">025E</strain>
    </source>
</reference>
<protein>
    <submittedName>
        <fullName evidence="3">Uncharacterized protein</fullName>
    </submittedName>
</protein>
<keyword evidence="4" id="KW-1185">Reference proteome</keyword>
<dbReference type="GeneID" id="40318125"/>
<dbReference type="RefSeq" id="XP_029228482.1">
    <property type="nucleotide sequence ID" value="XM_029371424.1"/>
</dbReference>
<organism evidence="3 4">
    <name type="scientific">Trypanosoma conorhini</name>
    <dbReference type="NCBI Taxonomy" id="83891"/>
    <lineage>
        <taxon>Eukaryota</taxon>
        <taxon>Discoba</taxon>
        <taxon>Euglenozoa</taxon>
        <taxon>Kinetoplastea</taxon>
        <taxon>Metakinetoplastina</taxon>
        <taxon>Trypanosomatida</taxon>
        <taxon>Trypanosomatidae</taxon>
        <taxon>Trypanosoma</taxon>
    </lineage>
</organism>
<comment type="caution">
    <text evidence="3">The sequence shown here is derived from an EMBL/GenBank/DDBJ whole genome shotgun (WGS) entry which is preliminary data.</text>
</comment>